<keyword evidence="1" id="KW-0812">Transmembrane</keyword>
<sequence length="83" mass="9348">MGDRFETAFMRVMEKTAKMPFVALVFVAYMVPTMVFSSTGDILPGLLFLGALALADGIATVYYRRIRMRRQEREHREASPGGT</sequence>
<reference evidence="3" key="1">
    <citation type="submission" date="2019-10" db="EMBL/GenBank/DDBJ databases">
        <title>Streptomyces sp. nov., a novel actinobacterium isolated from alkaline environment.</title>
        <authorList>
            <person name="Golinska P."/>
        </authorList>
    </citation>
    <scope>NUCLEOTIDE SEQUENCE [LARGE SCALE GENOMIC DNA]</scope>
    <source>
        <strain evidence="3">DSM 42118</strain>
    </source>
</reference>
<dbReference type="RefSeq" id="WP_182608554.1">
    <property type="nucleotide sequence ID" value="NZ_VKHT01001645.1"/>
</dbReference>
<evidence type="ECO:0000313" key="3">
    <source>
        <dbReference type="Proteomes" id="UP000538929"/>
    </source>
</evidence>
<dbReference type="AlphaFoldDB" id="A0A7W3TJ13"/>
<dbReference type="EMBL" id="VKHT01001645">
    <property type="protein sequence ID" value="MBB0247365.1"/>
    <property type="molecule type" value="Genomic_DNA"/>
</dbReference>
<name>A0A7W3TJ13_9ACTN</name>
<proteinExistence type="predicted"/>
<feature type="transmembrane region" description="Helical" evidence="1">
    <location>
        <begin position="21"/>
        <end position="39"/>
    </location>
</feature>
<protein>
    <submittedName>
        <fullName evidence="2">Uncharacterized protein</fullName>
    </submittedName>
</protein>
<keyword evidence="1" id="KW-1133">Transmembrane helix</keyword>
<gene>
    <name evidence="2" type="ORF">FNQ90_25390</name>
</gene>
<accession>A0A7W3TJ13</accession>
<dbReference type="Proteomes" id="UP000538929">
    <property type="component" value="Unassembled WGS sequence"/>
</dbReference>
<evidence type="ECO:0000313" key="2">
    <source>
        <dbReference type="EMBL" id="MBB0247365.1"/>
    </source>
</evidence>
<organism evidence="2 3">
    <name type="scientific">Streptomyces alkaliphilus</name>
    <dbReference type="NCBI Taxonomy" id="1472722"/>
    <lineage>
        <taxon>Bacteria</taxon>
        <taxon>Bacillati</taxon>
        <taxon>Actinomycetota</taxon>
        <taxon>Actinomycetes</taxon>
        <taxon>Kitasatosporales</taxon>
        <taxon>Streptomycetaceae</taxon>
        <taxon>Streptomyces</taxon>
    </lineage>
</organism>
<evidence type="ECO:0000256" key="1">
    <source>
        <dbReference type="SAM" id="Phobius"/>
    </source>
</evidence>
<comment type="caution">
    <text evidence="2">The sequence shown here is derived from an EMBL/GenBank/DDBJ whole genome shotgun (WGS) entry which is preliminary data.</text>
</comment>
<feature type="transmembrane region" description="Helical" evidence="1">
    <location>
        <begin position="45"/>
        <end position="63"/>
    </location>
</feature>
<keyword evidence="3" id="KW-1185">Reference proteome</keyword>
<keyword evidence="1" id="KW-0472">Membrane</keyword>